<evidence type="ECO:0000256" key="1">
    <source>
        <dbReference type="SAM" id="SignalP"/>
    </source>
</evidence>
<feature type="signal peptide" evidence="1">
    <location>
        <begin position="1"/>
        <end position="29"/>
    </location>
</feature>
<evidence type="ECO:0000313" key="2">
    <source>
        <dbReference type="EMBL" id="KAL3077928.1"/>
    </source>
</evidence>
<dbReference type="AlphaFoldDB" id="A0ABD2IX76"/>
<sequence>MPMISPAANASPFLPLFISLITLPPSLFAFDQMPTLDPAIPTQSPHLAPSSDSCVGQCALVFTDQMRSQLGSEHSTGLLNLNYNEFLAAFSNSSFFDSFCNIYHQFNFCYTKCPQGFMQELLSKSAEIVDHFCVWNYKEIMTKFGCLVALDREMSKKCLHSCAGHHNAVTSLMQNFKHLAMNSDPTEAEKYLGESCEYVGCTLHCDVPAIDSLCGTDTAELVVNLTKESFDSLQRMALDTGAIGKWPTLCDDIRTYVVPKKHEKPSQNGKNESSINGALLKQMEWQICIWSLAFSFLMLVYLQNSAQ</sequence>
<reference evidence="2 3" key="1">
    <citation type="submission" date="2024-10" db="EMBL/GenBank/DDBJ databases">
        <authorList>
            <person name="Kim D."/>
        </authorList>
    </citation>
    <scope>NUCLEOTIDE SEQUENCE [LARGE SCALE GENOMIC DNA]</scope>
    <source>
        <strain evidence="2">Taebaek</strain>
    </source>
</reference>
<dbReference type="PANTHER" id="PTHR36944">
    <property type="entry name" value="PROTEIN CBG02791-RELATED"/>
    <property type="match status" value="1"/>
</dbReference>
<name>A0ABD2IX76_HETSC</name>
<dbReference type="EMBL" id="JBICCN010000319">
    <property type="protein sequence ID" value="KAL3077928.1"/>
    <property type="molecule type" value="Genomic_DNA"/>
</dbReference>
<dbReference type="Proteomes" id="UP001620645">
    <property type="component" value="Unassembled WGS sequence"/>
</dbReference>
<organism evidence="2 3">
    <name type="scientific">Heterodera schachtii</name>
    <name type="common">Sugarbeet cyst nematode worm</name>
    <name type="synonym">Tylenchus schachtii</name>
    <dbReference type="NCBI Taxonomy" id="97005"/>
    <lineage>
        <taxon>Eukaryota</taxon>
        <taxon>Metazoa</taxon>
        <taxon>Ecdysozoa</taxon>
        <taxon>Nematoda</taxon>
        <taxon>Chromadorea</taxon>
        <taxon>Rhabditida</taxon>
        <taxon>Tylenchina</taxon>
        <taxon>Tylenchomorpha</taxon>
        <taxon>Tylenchoidea</taxon>
        <taxon>Heteroderidae</taxon>
        <taxon>Heteroderinae</taxon>
        <taxon>Heterodera</taxon>
    </lineage>
</organism>
<gene>
    <name evidence="2" type="ORF">niasHS_013457</name>
</gene>
<dbReference type="PANTHER" id="PTHR36944:SF1">
    <property type="entry name" value="CPG4 DOMAIN-CONTAINING PROTEIN"/>
    <property type="match status" value="1"/>
</dbReference>
<comment type="caution">
    <text evidence="2">The sequence shown here is derived from an EMBL/GenBank/DDBJ whole genome shotgun (WGS) entry which is preliminary data.</text>
</comment>
<feature type="chain" id="PRO_5044865794" description="Chondroitin proteoglycan 4 domain-containing protein" evidence="1">
    <location>
        <begin position="30"/>
        <end position="307"/>
    </location>
</feature>
<evidence type="ECO:0008006" key="4">
    <source>
        <dbReference type="Google" id="ProtNLM"/>
    </source>
</evidence>
<keyword evidence="1" id="KW-0732">Signal</keyword>
<proteinExistence type="predicted"/>
<protein>
    <recommendedName>
        <fullName evidence="4">Chondroitin proteoglycan 4 domain-containing protein</fullName>
    </recommendedName>
</protein>
<accession>A0ABD2IX76</accession>
<evidence type="ECO:0000313" key="3">
    <source>
        <dbReference type="Proteomes" id="UP001620645"/>
    </source>
</evidence>
<keyword evidence="3" id="KW-1185">Reference proteome</keyword>